<evidence type="ECO:0000313" key="9">
    <source>
        <dbReference type="Proteomes" id="UP000429523"/>
    </source>
</evidence>
<dbReference type="Proteomes" id="UP000441208">
    <property type="component" value="Unassembled WGS sequence"/>
</dbReference>
<dbReference type="EMBL" id="QXGE01001237">
    <property type="protein sequence ID" value="KAE9295583.1"/>
    <property type="molecule type" value="Genomic_DNA"/>
</dbReference>
<dbReference type="EMBL" id="QXGB01001437">
    <property type="protein sequence ID" value="KAE9190811.1"/>
    <property type="molecule type" value="Genomic_DNA"/>
</dbReference>
<dbReference type="Proteomes" id="UP000437068">
    <property type="component" value="Unassembled WGS sequence"/>
</dbReference>
<feature type="region of interest" description="Disordered" evidence="1">
    <location>
        <begin position="1"/>
        <end position="87"/>
    </location>
</feature>
<feature type="compositionally biased region" description="Basic and acidic residues" evidence="1">
    <location>
        <begin position="36"/>
        <end position="51"/>
    </location>
</feature>
<dbReference type="Proteomes" id="UP000460718">
    <property type="component" value="Unassembled WGS sequence"/>
</dbReference>
<accession>A0A6A3E9Q6</accession>
<dbReference type="EMBL" id="QXFW01001165">
    <property type="protein sequence ID" value="KAE8995359.1"/>
    <property type="molecule type" value="Genomic_DNA"/>
</dbReference>
<dbReference type="EMBL" id="QXGD01001398">
    <property type="protein sequence ID" value="KAE9207018.1"/>
    <property type="molecule type" value="Genomic_DNA"/>
</dbReference>
<dbReference type="Proteomes" id="UP000429523">
    <property type="component" value="Unassembled WGS sequence"/>
</dbReference>
<feature type="compositionally biased region" description="Low complexity" evidence="1">
    <location>
        <begin position="153"/>
        <end position="164"/>
    </location>
</feature>
<comment type="caution">
    <text evidence="2">The sequence shown here is derived from an EMBL/GenBank/DDBJ whole genome shotgun (WGS) entry which is preliminary data.</text>
</comment>
<feature type="compositionally biased region" description="Basic and acidic residues" evidence="1">
    <location>
        <begin position="178"/>
        <end position="211"/>
    </location>
</feature>
<dbReference type="EMBL" id="QXGF01001403">
    <property type="protein sequence ID" value="KAE8930265.1"/>
    <property type="molecule type" value="Genomic_DNA"/>
</dbReference>
<evidence type="ECO:0000313" key="3">
    <source>
        <dbReference type="EMBL" id="KAE8995359.1"/>
    </source>
</evidence>
<evidence type="ECO:0000313" key="10">
    <source>
        <dbReference type="Proteomes" id="UP000433483"/>
    </source>
</evidence>
<keyword evidence="10" id="KW-1185">Reference proteome</keyword>
<proteinExistence type="predicted"/>
<reference evidence="9 10" key="1">
    <citation type="submission" date="2018-08" db="EMBL/GenBank/DDBJ databases">
        <title>Genomic investigation of the strawberry pathogen Phytophthora fragariae indicates pathogenicity is determined by transcriptional variation in three key races.</title>
        <authorList>
            <person name="Adams T.M."/>
            <person name="Armitage A.D."/>
            <person name="Sobczyk M.K."/>
            <person name="Bates H.J."/>
            <person name="Dunwell J.M."/>
            <person name="Nellist C.F."/>
            <person name="Harrison R.J."/>
        </authorList>
    </citation>
    <scope>NUCLEOTIDE SEQUENCE [LARGE SCALE GENOMIC DNA]</scope>
    <source>
        <strain evidence="8 11">A4</strain>
        <strain evidence="7 12">BC-1</strain>
        <strain evidence="6 10">NOV-27</strain>
        <strain evidence="5 13">NOV-5</strain>
        <strain evidence="4 14">NOV-71</strain>
        <strain evidence="2 9">NOV-9</strain>
        <strain evidence="3 15">SCRP245</strain>
    </source>
</reference>
<dbReference type="Proteomes" id="UP000433483">
    <property type="component" value="Unassembled WGS sequence"/>
</dbReference>
<evidence type="ECO:0000313" key="2">
    <source>
        <dbReference type="EMBL" id="KAE8930265.1"/>
    </source>
</evidence>
<dbReference type="Proteomes" id="UP000440367">
    <property type="component" value="Unassembled WGS sequence"/>
</dbReference>
<protein>
    <submittedName>
        <fullName evidence="2">Uncharacterized protein</fullName>
    </submittedName>
</protein>
<feature type="compositionally biased region" description="Basic and acidic residues" evidence="1">
    <location>
        <begin position="128"/>
        <end position="143"/>
    </location>
</feature>
<evidence type="ECO:0000313" key="13">
    <source>
        <dbReference type="Proteomes" id="UP000440732"/>
    </source>
</evidence>
<evidence type="ECO:0000313" key="11">
    <source>
        <dbReference type="Proteomes" id="UP000437068"/>
    </source>
</evidence>
<feature type="region of interest" description="Disordered" evidence="1">
    <location>
        <begin position="107"/>
        <end position="234"/>
    </location>
</feature>
<dbReference type="AlphaFoldDB" id="A0A6A3E9Q6"/>
<evidence type="ECO:0000313" key="12">
    <source>
        <dbReference type="Proteomes" id="UP000440367"/>
    </source>
</evidence>
<evidence type="ECO:0000313" key="4">
    <source>
        <dbReference type="EMBL" id="KAE9092428.1"/>
    </source>
</evidence>
<evidence type="ECO:0000313" key="5">
    <source>
        <dbReference type="EMBL" id="KAE9117731.1"/>
    </source>
</evidence>
<gene>
    <name evidence="8" type="ORF">PF001_g17262</name>
    <name evidence="7" type="ORF">PF002_g19821</name>
    <name evidence="6" type="ORF">PF005_g19104</name>
    <name evidence="5" type="ORF">PF006_g18749</name>
    <name evidence="4" type="ORF">PF007_g18514</name>
    <name evidence="2" type="ORF">PF009_g19638</name>
    <name evidence="3" type="ORF">PF011_g16366</name>
</gene>
<evidence type="ECO:0000313" key="15">
    <source>
        <dbReference type="Proteomes" id="UP000460718"/>
    </source>
</evidence>
<evidence type="ECO:0000313" key="14">
    <source>
        <dbReference type="Proteomes" id="UP000441208"/>
    </source>
</evidence>
<evidence type="ECO:0000313" key="8">
    <source>
        <dbReference type="EMBL" id="KAE9295583.1"/>
    </source>
</evidence>
<organism evidence="2 9">
    <name type="scientific">Phytophthora fragariae</name>
    <dbReference type="NCBI Taxonomy" id="53985"/>
    <lineage>
        <taxon>Eukaryota</taxon>
        <taxon>Sar</taxon>
        <taxon>Stramenopiles</taxon>
        <taxon>Oomycota</taxon>
        <taxon>Peronosporomycetes</taxon>
        <taxon>Peronosporales</taxon>
        <taxon>Peronosporaceae</taxon>
        <taxon>Phytophthora</taxon>
    </lineage>
</organism>
<dbReference type="Proteomes" id="UP000440732">
    <property type="component" value="Unassembled WGS sequence"/>
</dbReference>
<evidence type="ECO:0000256" key="1">
    <source>
        <dbReference type="SAM" id="MobiDB-lite"/>
    </source>
</evidence>
<feature type="compositionally biased region" description="Polar residues" evidence="1">
    <location>
        <begin position="212"/>
        <end position="234"/>
    </location>
</feature>
<feature type="compositionally biased region" description="Basic residues" evidence="1">
    <location>
        <begin position="168"/>
        <end position="177"/>
    </location>
</feature>
<dbReference type="EMBL" id="QXFZ01001333">
    <property type="protein sequence ID" value="KAE9092428.1"/>
    <property type="molecule type" value="Genomic_DNA"/>
</dbReference>
<sequence>MYSAEAQPRTLERLMEMIKASKTGSTATTRQTKRPQYVEKGEKASSAKQTEEIPSLPKEWGMNHSAKGEENMAPRAPTPHPNQDVEEGGQMDIEHANVQMKEIPDEMKAGKEEISGNHLSRQGCPEVDIQRQQDIDMAVEMHEQSGVVQHAASGQTQSGSGSSTKAALRMRGRSPVRYRREGGRSGLRGRDRGGNAPERANEQQKEARERFQPTTGAATETRVDNNSQVMREAS</sequence>
<dbReference type="EMBL" id="QXGA01001487">
    <property type="protein sequence ID" value="KAE9117731.1"/>
    <property type="molecule type" value="Genomic_DNA"/>
</dbReference>
<evidence type="ECO:0000313" key="6">
    <source>
        <dbReference type="EMBL" id="KAE9190811.1"/>
    </source>
</evidence>
<evidence type="ECO:0000313" key="7">
    <source>
        <dbReference type="EMBL" id="KAE9207018.1"/>
    </source>
</evidence>
<name>A0A6A3E9Q6_9STRA</name>